<keyword evidence="2 6" id="KW-1003">Cell membrane</keyword>
<keyword evidence="4 6" id="KW-1133">Transmembrane helix</keyword>
<evidence type="ECO:0000256" key="3">
    <source>
        <dbReference type="ARBA" id="ARBA00022692"/>
    </source>
</evidence>
<dbReference type="Pfam" id="PF09335">
    <property type="entry name" value="VTT_dom"/>
    <property type="match status" value="1"/>
</dbReference>
<dbReference type="EMBL" id="CP013650">
    <property type="protein sequence ID" value="ALS98878.1"/>
    <property type="molecule type" value="Genomic_DNA"/>
</dbReference>
<dbReference type="STRING" id="1526571.AT746_11750"/>
<sequence length="225" mass="24269">MLWLIALLLLGWALAQSQYLEILQPQKINSLLSENNLLNVAGFVAAAALMTAVGLPRQLPAFLAGFIFDIYTAVLLTAAAATLGAWSGYMLARYLIKGPFIKKLVDKNQRITSLFKQHTFSTVLAVRLFPVGNNLLVNLLSGAAVIPLAPFLAASFVGYLPQTLIFSLSGAGLQTGTYQKILLGLVLFIISTLVGIRLYRRSGRLAITPPESDPQQQTESIHGSG</sequence>
<evidence type="ECO:0000256" key="6">
    <source>
        <dbReference type="RuleBase" id="RU366058"/>
    </source>
</evidence>
<accession>A0A0U3ACV4</accession>
<comment type="caution">
    <text evidence="6">Lacks conserved residue(s) required for the propagation of feature annotation.</text>
</comment>
<feature type="transmembrane region" description="Helical" evidence="6">
    <location>
        <begin position="135"/>
        <end position="160"/>
    </location>
</feature>
<evidence type="ECO:0000259" key="7">
    <source>
        <dbReference type="Pfam" id="PF09335"/>
    </source>
</evidence>
<organism evidence="8 9">
    <name type="scientific">Lacimicrobium alkaliphilum</name>
    <dbReference type="NCBI Taxonomy" id="1526571"/>
    <lineage>
        <taxon>Bacteria</taxon>
        <taxon>Pseudomonadati</taxon>
        <taxon>Pseudomonadota</taxon>
        <taxon>Gammaproteobacteria</taxon>
        <taxon>Alteromonadales</taxon>
        <taxon>Alteromonadaceae</taxon>
        <taxon>Lacimicrobium</taxon>
    </lineage>
</organism>
<dbReference type="Proteomes" id="UP000068447">
    <property type="component" value="Chromosome"/>
</dbReference>
<gene>
    <name evidence="8" type="ORF">AT746_11750</name>
</gene>
<name>A0A0U3ACV4_9ALTE</name>
<reference evidence="8 9" key="1">
    <citation type="submission" date="2015-12" db="EMBL/GenBank/DDBJ databases">
        <title>Complete genome of Lacimicrobium alkaliphilum KCTC 32984.</title>
        <authorList>
            <person name="Kim S.-G."/>
            <person name="Lee Y.-J."/>
        </authorList>
    </citation>
    <scope>NUCLEOTIDE SEQUENCE [LARGE SCALE GENOMIC DNA]</scope>
    <source>
        <strain evidence="8 9">YelD216</strain>
    </source>
</reference>
<evidence type="ECO:0000256" key="2">
    <source>
        <dbReference type="ARBA" id="ARBA00022475"/>
    </source>
</evidence>
<dbReference type="PANTHER" id="PTHR12677:SF59">
    <property type="entry name" value="GOLGI APPARATUS MEMBRANE PROTEIN TVP38-RELATED"/>
    <property type="match status" value="1"/>
</dbReference>
<dbReference type="KEGG" id="lal:AT746_11750"/>
<dbReference type="AlphaFoldDB" id="A0A0U3ACV4"/>
<protein>
    <recommendedName>
        <fullName evidence="6">TVP38/TMEM64 family membrane protein</fullName>
    </recommendedName>
</protein>
<comment type="subcellular location">
    <subcellularLocation>
        <location evidence="1 6">Cell membrane</location>
        <topology evidence="1 6">Multi-pass membrane protein</topology>
    </subcellularLocation>
</comment>
<feature type="domain" description="VTT" evidence="7">
    <location>
        <begin position="56"/>
        <end position="171"/>
    </location>
</feature>
<comment type="similarity">
    <text evidence="6">Belongs to the TVP38/TMEM64 family.</text>
</comment>
<evidence type="ECO:0000256" key="1">
    <source>
        <dbReference type="ARBA" id="ARBA00004651"/>
    </source>
</evidence>
<feature type="transmembrane region" description="Helical" evidence="6">
    <location>
        <begin position="181"/>
        <end position="199"/>
    </location>
</feature>
<evidence type="ECO:0000256" key="4">
    <source>
        <dbReference type="ARBA" id="ARBA00022989"/>
    </source>
</evidence>
<keyword evidence="9" id="KW-1185">Reference proteome</keyword>
<dbReference type="GO" id="GO:0005886">
    <property type="term" value="C:plasma membrane"/>
    <property type="evidence" value="ECO:0007669"/>
    <property type="project" value="UniProtKB-SubCell"/>
</dbReference>
<keyword evidence="5 6" id="KW-0472">Membrane</keyword>
<keyword evidence="3 6" id="KW-0812">Transmembrane</keyword>
<feature type="transmembrane region" description="Helical" evidence="6">
    <location>
        <begin position="62"/>
        <end position="86"/>
    </location>
</feature>
<dbReference type="InterPro" id="IPR015414">
    <property type="entry name" value="TMEM64"/>
</dbReference>
<proteinExistence type="inferred from homology"/>
<dbReference type="PANTHER" id="PTHR12677">
    <property type="entry name" value="GOLGI APPARATUS MEMBRANE PROTEIN TVP38-RELATED"/>
    <property type="match status" value="1"/>
</dbReference>
<feature type="transmembrane region" description="Helical" evidence="6">
    <location>
        <begin position="36"/>
        <end position="55"/>
    </location>
</feature>
<evidence type="ECO:0000256" key="5">
    <source>
        <dbReference type="ARBA" id="ARBA00023136"/>
    </source>
</evidence>
<evidence type="ECO:0000313" key="8">
    <source>
        <dbReference type="EMBL" id="ALS98878.1"/>
    </source>
</evidence>
<dbReference type="InterPro" id="IPR032816">
    <property type="entry name" value="VTT_dom"/>
</dbReference>
<evidence type="ECO:0000313" key="9">
    <source>
        <dbReference type="Proteomes" id="UP000068447"/>
    </source>
</evidence>